<dbReference type="Pfam" id="PF08241">
    <property type="entry name" value="Methyltransf_11"/>
    <property type="match status" value="1"/>
</dbReference>
<keyword evidence="6" id="KW-1185">Reference proteome</keyword>
<evidence type="ECO:0000256" key="3">
    <source>
        <dbReference type="ARBA" id="ARBA00022691"/>
    </source>
</evidence>
<dbReference type="KEGG" id="paro:CUV01_10965"/>
<evidence type="ECO:0000313" key="5">
    <source>
        <dbReference type="EMBL" id="AUH33839.1"/>
    </source>
</evidence>
<proteinExistence type="predicted"/>
<feature type="domain" description="Methyltransferase type 11" evidence="4">
    <location>
        <begin position="48"/>
        <end position="138"/>
    </location>
</feature>
<dbReference type="EMBL" id="CP025408">
    <property type="protein sequence ID" value="AUH33839.1"/>
    <property type="molecule type" value="Genomic_DNA"/>
</dbReference>
<evidence type="ECO:0000313" key="6">
    <source>
        <dbReference type="Proteomes" id="UP000233742"/>
    </source>
</evidence>
<dbReference type="GO" id="GO:0010420">
    <property type="term" value="F:polyprenyldihydroxybenzoate methyltransferase activity"/>
    <property type="evidence" value="ECO:0007669"/>
    <property type="project" value="TreeGrafter"/>
</dbReference>
<evidence type="ECO:0000259" key="4">
    <source>
        <dbReference type="Pfam" id="PF08241"/>
    </source>
</evidence>
<dbReference type="InterPro" id="IPR013216">
    <property type="entry name" value="Methyltransf_11"/>
</dbReference>
<keyword evidence="3" id="KW-0949">S-adenosyl-L-methionine</keyword>
<dbReference type="Proteomes" id="UP000233742">
    <property type="component" value="Chromosome"/>
</dbReference>
<evidence type="ECO:0000256" key="2">
    <source>
        <dbReference type="ARBA" id="ARBA00022679"/>
    </source>
</evidence>
<evidence type="ECO:0000256" key="1">
    <source>
        <dbReference type="ARBA" id="ARBA00022603"/>
    </source>
</evidence>
<dbReference type="SUPFAM" id="SSF53335">
    <property type="entry name" value="S-adenosyl-L-methionine-dependent methyltransferases"/>
    <property type="match status" value="1"/>
</dbReference>
<keyword evidence="2 5" id="KW-0808">Transferase</keyword>
<accession>A0A2K9EHM5</accession>
<dbReference type="RefSeq" id="WP_101460505.1">
    <property type="nucleotide sequence ID" value="NZ_CP025408.1"/>
</dbReference>
<dbReference type="PANTHER" id="PTHR43464:SF19">
    <property type="entry name" value="UBIQUINONE BIOSYNTHESIS O-METHYLTRANSFERASE, MITOCHONDRIAL"/>
    <property type="match status" value="1"/>
</dbReference>
<dbReference type="CDD" id="cd02440">
    <property type="entry name" value="AdoMet_MTases"/>
    <property type="match status" value="1"/>
</dbReference>
<dbReference type="Gene3D" id="3.40.50.150">
    <property type="entry name" value="Vaccinia Virus protein VP39"/>
    <property type="match status" value="1"/>
</dbReference>
<organism evidence="5 6">
    <name type="scientific">Paracoccus tegillarcae</name>
    <dbReference type="NCBI Taxonomy" id="1529068"/>
    <lineage>
        <taxon>Bacteria</taxon>
        <taxon>Pseudomonadati</taxon>
        <taxon>Pseudomonadota</taxon>
        <taxon>Alphaproteobacteria</taxon>
        <taxon>Rhodobacterales</taxon>
        <taxon>Paracoccaceae</taxon>
        <taxon>Paracoccus</taxon>
    </lineage>
</organism>
<gene>
    <name evidence="5" type="ORF">CUV01_10965</name>
</gene>
<dbReference type="PANTHER" id="PTHR43464">
    <property type="entry name" value="METHYLTRANSFERASE"/>
    <property type="match status" value="1"/>
</dbReference>
<sequence>MNNPDNGWEASARGWIADMGEHGDFSRLHVLDDPMMARIRGRGFQNALDIGCGEGRFCRMLAAEDIKVTGIEPTKELRQTAEARDPAGLYLDASAEALPFDADSFDLAVAYLTLIDIDGIDAATTEIARVLRPGGTLLVANLNSFNTAGGWRRREDGSKYFALDNYLDERAEWVSWGEIHIRNWHRPFGRYMELLLNAGLRLTHFEEPAPTGGDPDKVERCKRVPFFHLMEWQKP</sequence>
<reference evidence="5 6" key="1">
    <citation type="submission" date="2017-12" db="EMBL/GenBank/DDBJ databases">
        <authorList>
            <person name="Hurst M.R.H."/>
        </authorList>
    </citation>
    <scope>NUCLEOTIDE SEQUENCE [LARGE SCALE GENOMIC DNA]</scope>
    <source>
        <strain evidence="5 6">BM15</strain>
    </source>
</reference>
<protein>
    <submittedName>
        <fullName evidence="5">SAM-dependent methyltransferase</fullName>
    </submittedName>
</protein>
<dbReference type="InterPro" id="IPR029063">
    <property type="entry name" value="SAM-dependent_MTases_sf"/>
</dbReference>
<dbReference type="AlphaFoldDB" id="A0A2K9EHM5"/>
<dbReference type="GO" id="GO:0032259">
    <property type="term" value="P:methylation"/>
    <property type="evidence" value="ECO:0007669"/>
    <property type="project" value="UniProtKB-KW"/>
</dbReference>
<keyword evidence="1 5" id="KW-0489">Methyltransferase</keyword>
<dbReference type="OrthoDB" id="8153637at2"/>
<name>A0A2K9EHM5_9RHOB</name>